<comment type="caution">
    <text evidence="1">The sequence shown here is derived from an EMBL/GenBank/DDBJ whole genome shotgun (WGS) entry which is preliminary data.</text>
</comment>
<dbReference type="EMBL" id="JAUTXU010000014">
    <property type="protein sequence ID" value="KAK3722199.1"/>
    <property type="molecule type" value="Genomic_DNA"/>
</dbReference>
<accession>A0ACC3NS90</accession>
<proteinExistence type="predicted"/>
<organism evidence="1 2">
    <name type="scientific">Vermiconidia calcicola</name>
    <dbReference type="NCBI Taxonomy" id="1690605"/>
    <lineage>
        <taxon>Eukaryota</taxon>
        <taxon>Fungi</taxon>
        <taxon>Dikarya</taxon>
        <taxon>Ascomycota</taxon>
        <taxon>Pezizomycotina</taxon>
        <taxon>Dothideomycetes</taxon>
        <taxon>Dothideomycetidae</taxon>
        <taxon>Mycosphaerellales</taxon>
        <taxon>Extremaceae</taxon>
        <taxon>Vermiconidia</taxon>
    </lineage>
</organism>
<protein>
    <submittedName>
        <fullName evidence="1">Uncharacterized protein</fullName>
    </submittedName>
</protein>
<sequence length="173" mass="19463">MDQTTQPDTGGDGDLESFRLLDLPPELWIKIVKLAVALEDDEKCLILRGATKARIANHVAQPAISRVCKVIRLETIPHFYQSHRFCFDDNGNYTDLEVLLSRFKPWSQAIGSVSSSGPQRIYVFGTSSGTWRWLMCTGRKLARPFSVVESEEVLWDDAGAPLAWKHLLRFGNG</sequence>
<keyword evidence="2" id="KW-1185">Reference proteome</keyword>
<reference evidence="1" key="1">
    <citation type="submission" date="2023-07" db="EMBL/GenBank/DDBJ databases">
        <title>Black Yeasts Isolated from many extreme environments.</title>
        <authorList>
            <person name="Coleine C."/>
            <person name="Stajich J.E."/>
            <person name="Selbmann L."/>
        </authorList>
    </citation>
    <scope>NUCLEOTIDE SEQUENCE</scope>
    <source>
        <strain evidence="1">CCFEE 5714</strain>
    </source>
</reference>
<gene>
    <name evidence="1" type="ORF">LTR37_002632</name>
</gene>
<name>A0ACC3NS90_9PEZI</name>
<evidence type="ECO:0000313" key="2">
    <source>
        <dbReference type="Proteomes" id="UP001281147"/>
    </source>
</evidence>
<evidence type="ECO:0000313" key="1">
    <source>
        <dbReference type="EMBL" id="KAK3722199.1"/>
    </source>
</evidence>
<dbReference type="Proteomes" id="UP001281147">
    <property type="component" value="Unassembled WGS sequence"/>
</dbReference>